<name>A0ABW1R8Q7_9LACO</name>
<keyword evidence="2" id="KW-1185">Reference proteome</keyword>
<comment type="caution">
    <text evidence="1">The sequence shown here is derived from an EMBL/GenBank/DDBJ whole genome shotgun (WGS) entry which is preliminary data.</text>
</comment>
<organism evidence="1 2">
    <name type="scientific">Loigolactobacillus jiayinensis</name>
    <dbReference type="NCBI Taxonomy" id="2486016"/>
    <lineage>
        <taxon>Bacteria</taxon>
        <taxon>Bacillati</taxon>
        <taxon>Bacillota</taxon>
        <taxon>Bacilli</taxon>
        <taxon>Lactobacillales</taxon>
        <taxon>Lactobacillaceae</taxon>
        <taxon>Loigolactobacillus</taxon>
    </lineage>
</organism>
<dbReference type="Proteomes" id="UP001596289">
    <property type="component" value="Unassembled WGS sequence"/>
</dbReference>
<gene>
    <name evidence="1" type="ORF">ACFQGP_01470</name>
</gene>
<sequence length="178" mass="21808">MDDQDGYTYDKWMWLLTAAIDHVLRDEHVDLDYQDNRGLRNKELDYLSSEWERIKFFDQHLPNVVDLTNTANHFIQNIPLFKRGQRREFRLAVNHQETVSAWLSSSNKKFNKEDLDYILGRELYLAEQYFENDDKFDLYSDMDYLTYKKFRLKEIFSRFLKDYPDFYQTYEIKKGQFT</sequence>
<dbReference type="RefSeq" id="WP_225417302.1">
    <property type="nucleotide sequence ID" value="NZ_JBHSSL010000014.1"/>
</dbReference>
<protein>
    <submittedName>
        <fullName evidence="1">Uncharacterized protein</fullName>
    </submittedName>
</protein>
<evidence type="ECO:0000313" key="1">
    <source>
        <dbReference type="EMBL" id="MFC6169255.1"/>
    </source>
</evidence>
<accession>A0ABW1R8Q7</accession>
<evidence type="ECO:0000313" key="2">
    <source>
        <dbReference type="Proteomes" id="UP001596289"/>
    </source>
</evidence>
<proteinExistence type="predicted"/>
<dbReference type="EMBL" id="JBHSSL010000014">
    <property type="protein sequence ID" value="MFC6169255.1"/>
    <property type="molecule type" value="Genomic_DNA"/>
</dbReference>
<reference evidence="2" key="1">
    <citation type="journal article" date="2019" name="Int. J. Syst. Evol. Microbiol.">
        <title>The Global Catalogue of Microorganisms (GCM) 10K type strain sequencing project: providing services to taxonomists for standard genome sequencing and annotation.</title>
        <authorList>
            <consortium name="The Broad Institute Genomics Platform"/>
            <consortium name="The Broad Institute Genome Sequencing Center for Infectious Disease"/>
            <person name="Wu L."/>
            <person name="Ma J."/>
        </authorList>
    </citation>
    <scope>NUCLEOTIDE SEQUENCE [LARGE SCALE GENOMIC DNA]</scope>
    <source>
        <strain evidence="2">CCM 8904</strain>
    </source>
</reference>